<feature type="compositionally biased region" description="Basic and acidic residues" evidence="1">
    <location>
        <begin position="65"/>
        <end position="76"/>
    </location>
</feature>
<dbReference type="AlphaFoldDB" id="A0A5S6QLI5"/>
<name>A0A5S6QLI5_TRIMR</name>
<dbReference type="InterPro" id="IPR028226">
    <property type="entry name" value="LIN37"/>
</dbReference>
<keyword evidence="2" id="KW-1185">Reference proteome</keyword>
<protein>
    <submittedName>
        <fullName evidence="3">Uncharacterized protein</fullName>
    </submittedName>
</protein>
<feature type="region of interest" description="Disordered" evidence="1">
    <location>
        <begin position="43"/>
        <end position="77"/>
    </location>
</feature>
<dbReference type="WBParaSite" id="TMUE_2000008196.1">
    <property type="protein sequence ID" value="TMUE_2000008196.1"/>
    <property type="gene ID" value="WBGene00288935"/>
</dbReference>
<proteinExistence type="predicted"/>
<reference evidence="3" key="1">
    <citation type="submission" date="2019-12" db="UniProtKB">
        <authorList>
            <consortium name="WormBaseParasite"/>
        </authorList>
    </citation>
    <scope>IDENTIFICATION</scope>
</reference>
<evidence type="ECO:0000313" key="3">
    <source>
        <dbReference type="WBParaSite" id="TMUE_2000008196.1"/>
    </source>
</evidence>
<dbReference type="PANTHER" id="PTHR31336">
    <property type="entry name" value="LIN37 HOMOLOG"/>
    <property type="match status" value="1"/>
</dbReference>
<evidence type="ECO:0000256" key="1">
    <source>
        <dbReference type="SAM" id="MobiDB-lite"/>
    </source>
</evidence>
<feature type="region of interest" description="Disordered" evidence="1">
    <location>
        <begin position="129"/>
        <end position="189"/>
    </location>
</feature>
<dbReference type="PANTHER" id="PTHR31336:SF3">
    <property type="entry name" value="PROTEIN LIN-37 HOMOLOG"/>
    <property type="match status" value="1"/>
</dbReference>
<evidence type="ECO:0000313" key="2">
    <source>
        <dbReference type="Proteomes" id="UP000046395"/>
    </source>
</evidence>
<dbReference type="Pfam" id="PF15306">
    <property type="entry name" value="LIN37"/>
    <property type="match status" value="1"/>
</dbReference>
<dbReference type="GO" id="GO:0031523">
    <property type="term" value="C:Myb complex"/>
    <property type="evidence" value="ECO:0007669"/>
    <property type="project" value="TreeGrafter"/>
</dbReference>
<sequence length="253" mass="29162">MAYFIPRFHYGAVPEPAFVCDSPESKNALAIFEASLQRLRDESNVECGHGSNEREGENDATGGDQNDRLHVKRDPMVESPMKIYRKRTKDRQRKVVFELCQKSFELKNISGPYSLYRLCRTWVHGRDDCRPYNSAEQKQDEEGGDRSPSAQDMEPTESTKLATYTLPPPSPKRETSPIIQQRPEKPVFDDLKSSVEESAENEAADVEMMLRAYIPYWKQVKRIANKESRLAFQQYHKSFEALKTMYIPSQGKN</sequence>
<accession>A0A5S6QLI5</accession>
<dbReference type="Proteomes" id="UP000046395">
    <property type="component" value="Unassembled WGS sequence"/>
</dbReference>
<organism evidence="2 3">
    <name type="scientific">Trichuris muris</name>
    <name type="common">Mouse whipworm</name>
    <dbReference type="NCBI Taxonomy" id="70415"/>
    <lineage>
        <taxon>Eukaryota</taxon>
        <taxon>Metazoa</taxon>
        <taxon>Ecdysozoa</taxon>
        <taxon>Nematoda</taxon>
        <taxon>Enoplea</taxon>
        <taxon>Dorylaimia</taxon>
        <taxon>Trichinellida</taxon>
        <taxon>Trichuridae</taxon>
        <taxon>Trichuris</taxon>
    </lineage>
</organism>
<dbReference type="GO" id="GO:0017053">
    <property type="term" value="C:transcription repressor complex"/>
    <property type="evidence" value="ECO:0007669"/>
    <property type="project" value="InterPro"/>
</dbReference>
<dbReference type="GO" id="GO:0000122">
    <property type="term" value="P:negative regulation of transcription by RNA polymerase II"/>
    <property type="evidence" value="ECO:0007669"/>
    <property type="project" value="TreeGrafter"/>
</dbReference>